<comment type="caution">
    <text evidence="1">The sequence shown here is derived from an EMBL/GenBank/DDBJ whole genome shotgun (WGS) entry which is preliminary data.</text>
</comment>
<evidence type="ECO:0000313" key="2">
    <source>
        <dbReference type="Proteomes" id="UP001054945"/>
    </source>
</evidence>
<dbReference type="InterPro" id="IPR021109">
    <property type="entry name" value="Peptidase_aspartic_dom_sf"/>
</dbReference>
<evidence type="ECO:0000313" key="1">
    <source>
        <dbReference type="EMBL" id="GIY19695.1"/>
    </source>
</evidence>
<dbReference type="Proteomes" id="UP001054945">
    <property type="component" value="Unassembled WGS sequence"/>
</dbReference>
<gene>
    <name evidence="1" type="primary">AVEN_184072_1</name>
    <name evidence="1" type="ORF">CEXT_385521</name>
</gene>
<sequence length="131" mass="15208">MIEVRAILDSGSQRSFILKDLATKIGYISVREKTVNHSLFDVISEKYKHQCYRRRLADFNESFRCNFVALDQTVICENIIPVSSESWLEHLHKMKINVTNLGEKSEPIHILIRADVLGRLVTGQWKSYLQD</sequence>
<proteinExistence type="predicted"/>
<accession>A0AAV4RDB6</accession>
<name>A0AAV4RDB6_CAEEX</name>
<dbReference type="EMBL" id="BPLR01007783">
    <property type="protein sequence ID" value="GIY19695.1"/>
    <property type="molecule type" value="Genomic_DNA"/>
</dbReference>
<dbReference type="AlphaFoldDB" id="A0AAV4RDB6"/>
<keyword evidence="2" id="KW-1185">Reference proteome</keyword>
<dbReference type="Gene3D" id="2.40.70.10">
    <property type="entry name" value="Acid Proteases"/>
    <property type="match status" value="1"/>
</dbReference>
<protein>
    <submittedName>
        <fullName evidence="1">DUF1758 domain-containing protein</fullName>
    </submittedName>
</protein>
<reference evidence="1 2" key="1">
    <citation type="submission" date="2021-06" db="EMBL/GenBank/DDBJ databases">
        <title>Caerostris extrusa draft genome.</title>
        <authorList>
            <person name="Kono N."/>
            <person name="Arakawa K."/>
        </authorList>
    </citation>
    <scope>NUCLEOTIDE SEQUENCE [LARGE SCALE GENOMIC DNA]</scope>
</reference>
<organism evidence="1 2">
    <name type="scientific">Caerostris extrusa</name>
    <name type="common">Bark spider</name>
    <name type="synonym">Caerostris bankana</name>
    <dbReference type="NCBI Taxonomy" id="172846"/>
    <lineage>
        <taxon>Eukaryota</taxon>
        <taxon>Metazoa</taxon>
        <taxon>Ecdysozoa</taxon>
        <taxon>Arthropoda</taxon>
        <taxon>Chelicerata</taxon>
        <taxon>Arachnida</taxon>
        <taxon>Araneae</taxon>
        <taxon>Araneomorphae</taxon>
        <taxon>Entelegynae</taxon>
        <taxon>Araneoidea</taxon>
        <taxon>Araneidae</taxon>
        <taxon>Caerostris</taxon>
    </lineage>
</organism>